<dbReference type="Gene3D" id="3.40.309.10">
    <property type="entry name" value="Aldehyde Dehydrogenase, Chain A, domain 2"/>
    <property type="match status" value="1"/>
</dbReference>
<keyword evidence="9" id="KW-1185">Reference proteome</keyword>
<feature type="active site" evidence="5">
    <location>
        <position position="190"/>
    </location>
</feature>
<evidence type="ECO:0000313" key="9">
    <source>
        <dbReference type="Proteomes" id="UP000009022"/>
    </source>
</evidence>
<dbReference type="InterPro" id="IPR016161">
    <property type="entry name" value="Ald_DH/histidinol_DH"/>
</dbReference>
<name>B3RSN0_TRIAD</name>
<evidence type="ECO:0000313" key="8">
    <source>
        <dbReference type="EMBL" id="EDV26545.1"/>
    </source>
</evidence>
<evidence type="ECO:0000256" key="3">
    <source>
        <dbReference type="ARBA" id="ARBA00023027"/>
    </source>
</evidence>
<dbReference type="InterPro" id="IPR016160">
    <property type="entry name" value="Ald_DH_CS_CYS"/>
</dbReference>
<dbReference type="FunFam" id="3.40.605.10:FF:000026">
    <property type="entry name" value="Aldehyde dehydrogenase, putative"/>
    <property type="match status" value="1"/>
</dbReference>
<organism evidence="8 9">
    <name type="scientific">Trichoplax adhaerens</name>
    <name type="common">Trichoplax reptans</name>
    <dbReference type="NCBI Taxonomy" id="10228"/>
    <lineage>
        <taxon>Eukaryota</taxon>
        <taxon>Metazoa</taxon>
        <taxon>Placozoa</taxon>
        <taxon>Uniplacotomia</taxon>
        <taxon>Trichoplacea</taxon>
        <taxon>Trichoplacidae</taxon>
        <taxon>Trichoplax</taxon>
    </lineage>
</organism>
<dbReference type="GO" id="GO:0004029">
    <property type="term" value="F:aldehyde dehydrogenase (NAD+) activity"/>
    <property type="evidence" value="ECO:0007669"/>
    <property type="project" value="UniProtKB-EC"/>
</dbReference>
<dbReference type="eggNOG" id="KOG2450">
    <property type="taxonomic scope" value="Eukaryota"/>
</dbReference>
<reference evidence="8 9" key="1">
    <citation type="journal article" date="2008" name="Nature">
        <title>The Trichoplax genome and the nature of placozoans.</title>
        <authorList>
            <person name="Srivastava M."/>
            <person name="Begovic E."/>
            <person name="Chapman J."/>
            <person name="Putnam N.H."/>
            <person name="Hellsten U."/>
            <person name="Kawashima T."/>
            <person name="Kuo A."/>
            <person name="Mitros T."/>
            <person name="Salamov A."/>
            <person name="Carpenter M.L."/>
            <person name="Signorovitch A.Y."/>
            <person name="Moreno M.A."/>
            <person name="Kamm K."/>
            <person name="Grimwood J."/>
            <person name="Schmutz J."/>
            <person name="Shapiro H."/>
            <person name="Grigoriev I.V."/>
            <person name="Buss L.W."/>
            <person name="Schierwater B."/>
            <person name="Dellaporta S.L."/>
            <person name="Rokhsar D.S."/>
        </authorList>
    </citation>
    <scope>NUCLEOTIDE SEQUENCE [LARGE SCALE GENOMIC DNA]</scope>
    <source>
        <strain evidence="8 9">Grell-BS-1999</strain>
    </source>
</reference>
<evidence type="ECO:0000256" key="6">
    <source>
        <dbReference type="RuleBase" id="RU003345"/>
    </source>
</evidence>
<dbReference type="GeneID" id="6751754"/>
<evidence type="ECO:0000256" key="5">
    <source>
        <dbReference type="PROSITE-ProRule" id="PRU10007"/>
    </source>
</evidence>
<dbReference type="OrthoDB" id="310895at2759"/>
<dbReference type="OMA" id="CGQSGYY"/>
<dbReference type="InterPro" id="IPR016162">
    <property type="entry name" value="Ald_DH_N"/>
</dbReference>
<sequence>MNASKRGLLMNKLADLIDRDRKYLAELETLDNGKPVRNAYLGDCQGIINVLRYYAGWADKIHGKTIPIDGAFMCYTRHEPVGVCGQIIPWNYPMAMAGWKFGPALACGNTIVMKPAEQTPLSVLYICSLIIEAGFPPGVVNVVPGYGPTAGAAVARHPDIDKVAFTGSTEVGKIIMAAAGETNLKKVTLELGGKSPHIIFDDADIDEAVKNAHEGLFANHGQNCCAGSRVYVQDTVYDEFVAKSAALAEKRVVGDPFTNVQQGPQIDQEQFNKIMGLIESGKEQGATLKCGGKRFGTQGFFVEPTVFADVKDDMRIAREEIFGPVMQILKFSTIDEVIERANDTQYGLAAGVHTKDMKRALHVSNHIRAGSVWINTYDYVTAQTPFGGYKMSGIGRELGPYALEHYTEVKTVTVALDSKAAK</sequence>
<evidence type="ECO:0000259" key="7">
    <source>
        <dbReference type="Pfam" id="PF00171"/>
    </source>
</evidence>
<dbReference type="FunFam" id="3.40.605.10:FF:000029">
    <property type="entry name" value="Aldehyde dehydrogenase, mitochondrial"/>
    <property type="match status" value="1"/>
</dbReference>
<evidence type="ECO:0000256" key="4">
    <source>
        <dbReference type="ARBA" id="ARBA00024226"/>
    </source>
</evidence>
<dbReference type="PROSITE" id="PS00687">
    <property type="entry name" value="ALDEHYDE_DEHYDR_GLU"/>
    <property type="match status" value="1"/>
</dbReference>
<dbReference type="Proteomes" id="UP000009022">
    <property type="component" value="Unassembled WGS sequence"/>
</dbReference>
<feature type="domain" description="Aldehyde dehydrogenase" evidence="7">
    <location>
        <begin position="1"/>
        <end position="412"/>
    </location>
</feature>
<dbReference type="InterPro" id="IPR016163">
    <property type="entry name" value="Ald_DH_C"/>
</dbReference>
<dbReference type="Gene3D" id="3.40.605.10">
    <property type="entry name" value="Aldehyde Dehydrogenase, Chain A, domain 1"/>
    <property type="match status" value="1"/>
</dbReference>
<dbReference type="RefSeq" id="XP_002110541.1">
    <property type="nucleotide sequence ID" value="XM_002110505.1"/>
</dbReference>
<dbReference type="Pfam" id="PF00171">
    <property type="entry name" value="Aldedh"/>
    <property type="match status" value="1"/>
</dbReference>
<dbReference type="InterPro" id="IPR029510">
    <property type="entry name" value="Ald_DH_CS_GLU"/>
</dbReference>
<dbReference type="EMBL" id="DS985243">
    <property type="protein sequence ID" value="EDV26545.1"/>
    <property type="molecule type" value="Genomic_DNA"/>
</dbReference>
<keyword evidence="3" id="KW-0520">NAD</keyword>
<dbReference type="CTD" id="6751754"/>
<keyword evidence="2 6" id="KW-0560">Oxidoreductase</keyword>
<dbReference type="FunFam" id="3.40.309.10:FF:000001">
    <property type="entry name" value="Mitochondrial aldehyde dehydrogenase 2"/>
    <property type="match status" value="1"/>
</dbReference>
<dbReference type="PROSITE" id="PS00070">
    <property type="entry name" value="ALDEHYDE_DEHYDR_CYS"/>
    <property type="match status" value="1"/>
</dbReference>
<dbReference type="SUPFAM" id="SSF53720">
    <property type="entry name" value="ALDH-like"/>
    <property type="match status" value="1"/>
</dbReference>
<accession>B3RSN0</accession>
<gene>
    <name evidence="8" type="ORF">TRIADDRAFT_37388</name>
</gene>
<dbReference type="PANTHER" id="PTHR11699">
    <property type="entry name" value="ALDEHYDE DEHYDROGENASE-RELATED"/>
    <property type="match status" value="1"/>
</dbReference>
<dbReference type="AlphaFoldDB" id="B3RSN0"/>
<evidence type="ECO:0000256" key="2">
    <source>
        <dbReference type="ARBA" id="ARBA00023002"/>
    </source>
</evidence>
<proteinExistence type="inferred from homology"/>
<dbReference type="HOGENOM" id="CLU_005391_0_1_1"/>
<dbReference type="EC" id="1.2.1.3" evidence="4"/>
<protein>
    <recommendedName>
        <fullName evidence="4">aldehyde dehydrogenase (NAD(+))</fullName>
        <ecNumber evidence="4">1.2.1.3</ecNumber>
    </recommendedName>
</protein>
<evidence type="ECO:0000256" key="1">
    <source>
        <dbReference type="ARBA" id="ARBA00009986"/>
    </source>
</evidence>
<comment type="similarity">
    <text evidence="1 6">Belongs to the aldehyde dehydrogenase family.</text>
</comment>
<dbReference type="InterPro" id="IPR015590">
    <property type="entry name" value="Aldehyde_DH_dom"/>
</dbReference>